<dbReference type="InterPro" id="IPR003593">
    <property type="entry name" value="AAA+_ATPase"/>
</dbReference>
<keyword evidence="1" id="KW-0813">Transport</keyword>
<evidence type="ECO:0000256" key="2">
    <source>
        <dbReference type="ARBA" id="ARBA00022741"/>
    </source>
</evidence>
<dbReference type="CDD" id="cd03214">
    <property type="entry name" value="ABC_Iron-Siderophores_B12_Hemin"/>
    <property type="match status" value="1"/>
</dbReference>
<dbReference type="PROSITE" id="PS50893">
    <property type="entry name" value="ABC_TRANSPORTER_2"/>
    <property type="match status" value="1"/>
</dbReference>
<sequence>MGFALHDIAFAHPGKTIFDGLDLVLRKGRFTGIVGPNGCGKTTLLDLICRHRMPDRGDIRYGDRPLSEIGKRSLARLIALVPQDYGINFPFSVQEVVLMGRYPHTPRFGAPSGEDRDRVARVMADCGILALKDRPVTTLSGGERQRVIFARALAQDTPVLVLDEATANLDVHHTLALLDRTTELVRDNRRTVVAVFQDLNLAAAYSQEMVLMKAGQVVAAGPTETVLTPENLKKVFDIQARVGVDDFTGRLQVRYKMPEAAGSPGSAPSPANCAPLNGNASYGPLTEN</sequence>
<dbReference type="EMBL" id="AP021876">
    <property type="protein sequence ID" value="BBO82504.1"/>
    <property type="molecule type" value="Genomic_DNA"/>
</dbReference>
<feature type="domain" description="ABC transporter" evidence="7">
    <location>
        <begin position="3"/>
        <end position="239"/>
    </location>
</feature>
<proteinExistence type="predicted"/>
<keyword evidence="3" id="KW-0067">ATP-binding</keyword>
<dbReference type="Gene3D" id="3.40.50.300">
    <property type="entry name" value="P-loop containing nucleotide triphosphate hydrolases"/>
    <property type="match status" value="1"/>
</dbReference>
<evidence type="ECO:0000313" key="9">
    <source>
        <dbReference type="Proteomes" id="UP000425960"/>
    </source>
</evidence>
<dbReference type="PANTHER" id="PTHR42794:SF1">
    <property type="entry name" value="HEMIN IMPORT ATP-BINDING PROTEIN HMUV"/>
    <property type="match status" value="1"/>
</dbReference>
<comment type="function">
    <text evidence="5">Part of the ABC transporter complex HmuTUV involved in hemin import. Responsible for energy coupling to the transport system.</text>
</comment>
<dbReference type="RefSeq" id="WP_155322958.1">
    <property type="nucleotide sequence ID" value="NZ_AP021876.1"/>
</dbReference>
<dbReference type="InterPro" id="IPR003439">
    <property type="entry name" value="ABC_transporter-like_ATP-bd"/>
</dbReference>
<dbReference type="InterPro" id="IPR027417">
    <property type="entry name" value="P-loop_NTPase"/>
</dbReference>
<dbReference type="AlphaFoldDB" id="A0A5K7ZLZ4"/>
<feature type="compositionally biased region" description="Low complexity" evidence="6">
    <location>
        <begin position="260"/>
        <end position="271"/>
    </location>
</feature>
<dbReference type="FunFam" id="3.40.50.300:FF:000134">
    <property type="entry name" value="Iron-enterobactin ABC transporter ATP-binding protein"/>
    <property type="match status" value="1"/>
</dbReference>
<dbReference type="PROSITE" id="PS00211">
    <property type="entry name" value="ABC_TRANSPORTER_1"/>
    <property type="match status" value="1"/>
</dbReference>
<keyword evidence="2" id="KW-0547">Nucleotide-binding</keyword>
<evidence type="ECO:0000256" key="5">
    <source>
        <dbReference type="ARBA" id="ARBA00037066"/>
    </source>
</evidence>
<evidence type="ECO:0000256" key="6">
    <source>
        <dbReference type="SAM" id="MobiDB-lite"/>
    </source>
</evidence>
<dbReference type="GO" id="GO:0005524">
    <property type="term" value="F:ATP binding"/>
    <property type="evidence" value="ECO:0007669"/>
    <property type="project" value="UniProtKB-KW"/>
</dbReference>
<dbReference type="KEGG" id="dov:DSCO28_30700"/>
<protein>
    <recommendedName>
        <fullName evidence="7">ABC transporter domain-containing protein</fullName>
    </recommendedName>
</protein>
<dbReference type="Proteomes" id="UP000425960">
    <property type="component" value="Chromosome"/>
</dbReference>
<evidence type="ECO:0000256" key="1">
    <source>
        <dbReference type="ARBA" id="ARBA00022448"/>
    </source>
</evidence>
<reference evidence="8 9" key="1">
    <citation type="submission" date="2019-11" db="EMBL/GenBank/DDBJ databases">
        <title>Comparative genomics of hydrocarbon-degrading Desulfosarcina strains.</title>
        <authorList>
            <person name="Watanabe M."/>
            <person name="Kojima H."/>
            <person name="Fukui M."/>
        </authorList>
    </citation>
    <scope>NUCLEOTIDE SEQUENCE [LARGE SCALE GENOMIC DNA]</scope>
    <source>
        <strain evidence="8 9">28bB2T</strain>
    </source>
</reference>
<dbReference type="PANTHER" id="PTHR42794">
    <property type="entry name" value="HEMIN IMPORT ATP-BINDING PROTEIN HMUV"/>
    <property type="match status" value="1"/>
</dbReference>
<dbReference type="SUPFAM" id="SSF52540">
    <property type="entry name" value="P-loop containing nucleoside triphosphate hydrolases"/>
    <property type="match status" value="1"/>
</dbReference>
<name>A0A5K7ZLZ4_9BACT</name>
<feature type="region of interest" description="Disordered" evidence="6">
    <location>
        <begin position="259"/>
        <end position="288"/>
    </location>
</feature>
<evidence type="ECO:0000313" key="8">
    <source>
        <dbReference type="EMBL" id="BBO82504.1"/>
    </source>
</evidence>
<keyword evidence="4" id="KW-1278">Translocase</keyword>
<dbReference type="InterPro" id="IPR017871">
    <property type="entry name" value="ABC_transporter-like_CS"/>
</dbReference>
<dbReference type="GO" id="GO:0016887">
    <property type="term" value="F:ATP hydrolysis activity"/>
    <property type="evidence" value="ECO:0007669"/>
    <property type="project" value="InterPro"/>
</dbReference>
<accession>A0A5K7ZLZ4</accession>
<evidence type="ECO:0000256" key="3">
    <source>
        <dbReference type="ARBA" id="ARBA00022840"/>
    </source>
</evidence>
<evidence type="ECO:0000256" key="4">
    <source>
        <dbReference type="ARBA" id="ARBA00022967"/>
    </source>
</evidence>
<gene>
    <name evidence="8" type="ORF">DSCO28_30700</name>
</gene>
<dbReference type="SMART" id="SM00382">
    <property type="entry name" value="AAA"/>
    <property type="match status" value="1"/>
</dbReference>
<evidence type="ECO:0000259" key="7">
    <source>
        <dbReference type="PROSITE" id="PS50893"/>
    </source>
</evidence>
<organism evidence="8 9">
    <name type="scientific">Desulfosarcina ovata subsp. sediminis</name>
    <dbReference type="NCBI Taxonomy" id="885957"/>
    <lineage>
        <taxon>Bacteria</taxon>
        <taxon>Pseudomonadati</taxon>
        <taxon>Thermodesulfobacteriota</taxon>
        <taxon>Desulfobacteria</taxon>
        <taxon>Desulfobacterales</taxon>
        <taxon>Desulfosarcinaceae</taxon>
        <taxon>Desulfosarcina</taxon>
    </lineage>
</organism>
<dbReference type="Pfam" id="PF00005">
    <property type="entry name" value="ABC_tran"/>
    <property type="match status" value="1"/>
</dbReference>